<dbReference type="Proteomes" id="UP001378242">
    <property type="component" value="Unassembled WGS sequence"/>
</dbReference>
<gene>
    <name evidence="2" type="ORF">V6243_10160</name>
</gene>
<dbReference type="PANTHER" id="PTHR47505">
    <property type="entry name" value="DNA UTILIZATION PROTEIN YHGH"/>
    <property type="match status" value="1"/>
</dbReference>
<dbReference type="InterPro" id="IPR029057">
    <property type="entry name" value="PRTase-like"/>
</dbReference>
<accession>A0ABU9GGG0</accession>
<comment type="similarity">
    <text evidence="1">Belongs to the ComF/GntX family.</text>
</comment>
<evidence type="ECO:0000256" key="1">
    <source>
        <dbReference type="ARBA" id="ARBA00008007"/>
    </source>
</evidence>
<dbReference type="EMBL" id="JBAKAP010000009">
    <property type="protein sequence ID" value="MEL0617201.1"/>
    <property type="molecule type" value="Genomic_DNA"/>
</dbReference>
<comment type="caution">
    <text evidence="2">The sequence shown here is derived from an EMBL/GenBank/DDBJ whole genome shotgun (WGS) entry which is preliminary data.</text>
</comment>
<sequence length="205" mass="23066">MRNRHACPCCAEPVASEALSQVACARCLRTPPAYQHVYAPLRYEGLIAGLFQRYKDQHQRRAGLLLRQLMTRELAPFCREWLAARPEAWVILVPGDSRRRRTRGHEVLVELTRGLRVRERQRGDVVRIRSGHAADEDQRLRGRRGRLKAQRGRYDISAPLPESVLLIDDVMTSGATLDSLAQACQRAGAREVVACVLARTPPGSP</sequence>
<dbReference type="Gene3D" id="3.40.50.2020">
    <property type="match status" value="1"/>
</dbReference>
<dbReference type="InterPro" id="IPR051910">
    <property type="entry name" value="ComF/GntX_DNA_util-trans"/>
</dbReference>
<dbReference type="SUPFAM" id="SSF53271">
    <property type="entry name" value="PRTase-like"/>
    <property type="match status" value="1"/>
</dbReference>
<keyword evidence="3" id="KW-1185">Reference proteome</keyword>
<reference evidence="2 3" key="1">
    <citation type="submission" date="2024-02" db="EMBL/GenBank/DDBJ databases">
        <title>Bacteria isolated from the canopy kelp, Nereocystis luetkeana.</title>
        <authorList>
            <person name="Pfister C.A."/>
            <person name="Younker I.T."/>
            <person name="Light S.H."/>
        </authorList>
    </citation>
    <scope>NUCLEOTIDE SEQUENCE [LARGE SCALE GENOMIC DNA]</scope>
    <source>
        <strain evidence="2 3">TI.5.07</strain>
    </source>
</reference>
<dbReference type="InterPro" id="IPR000836">
    <property type="entry name" value="PRTase_dom"/>
</dbReference>
<dbReference type="PANTHER" id="PTHR47505:SF1">
    <property type="entry name" value="DNA UTILIZATION PROTEIN YHGH"/>
    <property type="match status" value="1"/>
</dbReference>
<evidence type="ECO:0000313" key="3">
    <source>
        <dbReference type="Proteomes" id="UP001378242"/>
    </source>
</evidence>
<protein>
    <submittedName>
        <fullName evidence="2">ComF family protein</fullName>
    </submittedName>
</protein>
<dbReference type="CDD" id="cd06223">
    <property type="entry name" value="PRTases_typeI"/>
    <property type="match status" value="1"/>
</dbReference>
<name>A0ABU9GGG0_COBMA</name>
<organism evidence="2 3">
    <name type="scientific">Cobetia marina</name>
    <name type="common">Deleya marina</name>
    <dbReference type="NCBI Taxonomy" id="28258"/>
    <lineage>
        <taxon>Bacteria</taxon>
        <taxon>Pseudomonadati</taxon>
        <taxon>Pseudomonadota</taxon>
        <taxon>Gammaproteobacteria</taxon>
        <taxon>Oceanospirillales</taxon>
        <taxon>Halomonadaceae</taxon>
        <taxon>Cobetia</taxon>
    </lineage>
</organism>
<dbReference type="RefSeq" id="WP_139345415.1">
    <property type="nucleotide sequence ID" value="NZ_BJOH01000014.1"/>
</dbReference>
<proteinExistence type="inferred from homology"/>
<evidence type="ECO:0000313" key="2">
    <source>
        <dbReference type="EMBL" id="MEL0617201.1"/>
    </source>
</evidence>